<accession>A0A413N6T3</accession>
<dbReference type="Proteomes" id="UP000283684">
    <property type="component" value="Unassembled WGS sequence"/>
</dbReference>
<feature type="transmembrane region" description="Helical" evidence="1">
    <location>
        <begin position="18"/>
        <end position="40"/>
    </location>
</feature>
<evidence type="ECO:0008006" key="4">
    <source>
        <dbReference type="Google" id="ProtNLM"/>
    </source>
</evidence>
<gene>
    <name evidence="2" type="ORF">DW988_19195</name>
</gene>
<protein>
    <recommendedName>
        <fullName evidence="4">Transmembrane protein</fullName>
    </recommendedName>
</protein>
<dbReference type="EMBL" id="QSEE01000028">
    <property type="protein sequence ID" value="RGZ44236.1"/>
    <property type="molecule type" value="Genomic_DNA"/>
</dbReference>
<feature type="transmembrane region" description="Helical" evidence="1">
    <location>
        <begin position="216"/>
        <end position="237"/>
    </location>
</feature>
<proteinExistence type="predicted"/>
<comment type="caution">
    <text evidence="2">The sequence shown here is derived from an EMBL/GenBank/DDBJ whole genome shotgun (WGS) entry which is preliminary data.</text>
</comment>
<reference evidence="2 3" key="1">
    <citation type="submission" date="2018-08" db="EMBL/GenBank/DDBJ databases">
        <title>A genome reference for cultivated species of the human gut microbiota.</title>
        <authorList>
            <person name="Zou Y."/>
            <person name="Xue W."/>
            <person name="Luo G."/>
        </authorList>
    </citation>
    <scope>NUCLEOTIDE SEQUENCE [LARGE SCALE GENOMIC DNA]</scope>
    <source>
        <strain evidence="2 3">AM50-4</strain>
    </source>
</reference>
<organism evidence="2 3">
    <name type="scientific">Bacteroides uniformis</name>
    <dbReference type="NCBI Taxonomy" id="820"/>
    <lineage>
        <taxon>Bacteria</taxon>
        <taxon>Pseudomonadati</taxon>
        <taxon>Bacteroidota</taxon>
        <taxon>Bacteroidia</taxon>
        <taxon>Bacteroidales</taxon>
        <taxon>Bacteroidaceae</taxon>
        <taxon>Bacteroides</taxon>
    </lineage>
</organism>
<sequence>METDTILNYTYSFLQGSLYFNCVCLGLAVISIILCIYFYIKAKKVKQPTYAVRTIRLIEPKIKNIGNINISYLENKIENLSVSKIALWNSGRDTIDYTDVAKNDNLKIIIDSQYRILDCSILFQKNKANSFTVEISNDGKAVAINFDYFDCNEGVILQVFHTGNSSNNISLIGRIKSVNRIKRKGEQKRNNSKPSFINKASIAIIKIAAKFVRTRLYRYTAIVFFIYLCLLFCYSFFVDAETITSLFYGNNSKFSMQFLLLLLAISYFYIAYITSNNNIPKGFDIFNEEFLSEDKEDNKDIKVCE</sequence>
<name>A0A413N6T3_BACUN</name>
<evidence type="ECO:0000313" key="2">
    <source>
        <dbReference type="EMBL" id="RGZ44236.1"/>
    </source>
</evidence>
<keyword evidence="1" id="KW-0812">Transmembrane</keyword>
<feature type="transmembrane region" description="Helical" evidence="1">
    <location>
        <begin position="257"/>
        <end position="274"/>
    </location>
</feature>
<dbReference type="RefSeq" id="WP_117959323.1">
    <property type="nucleotide sequence ID" value="NZ_AP019724.1"/>
</dbReference>
<evidence type="ECO:0000256" key="1">
    <source>
        <dbReference type="SAM" id="Phobius"/>
    </source>
</evidence>
<evidence type="ECO:0000313" key="3">
    <source>
        <dbReference type="Proteomes" id="UP000283684"/>
    </source>
</evidence>
<dbReference type="AlphaFoldDB" id="A0A413N6T3"/>
<keyword evidence="1" id="KW-0472">Membrane</keyword>
<keyword evidence="1" id="KW-1133">Transmembrane helix</keyword>